<evidence type="ECO:0000256" key="1">
    <source>
        <dbReference type="SAM" id="Phobius"/>
    </source>
</evidence>
<dbReference type="AlphaFoldDB" id="A0A4R3MVH6"/>
<proteinExistence type="predicted"/>
<accession>A0A4R3MVH6</accession>
<comment type="caution">
    <text evidence="2">The sequence shown here is derived from an EMBL/GenBank/DDBJ whole genome shotgun (WGS) entry which is preliminary data.</text>
</comment>
<keyword evidence="3" id="KW-1185">Reference proteome</keyword>
<dbReference type="OrthoDB" id="5767408at2"/>
<reference evidence="2 3" key="1">
    <citation type="submission" date="2019-03" db="EMBL/GenBank/DDBJ databases">
        <title>Genomic Encyclopedia of Type Strains, Phase IV (KMG-IV): sequencing the most valuable type-strain genomes for metagenomic binning, comparative biology and taxonomic classification.</title>
        <authorList>
            <person name="Goeker M."/>
        </authorList>
    </citation>
    <scope>NUCLEOTIDE SEQUENCE [LARGE SCALE GENOMIC DNA]</scope>
    <source>
        <strain evidence="2 3">DSM 13587</strain>
    </source>
</reference>
<keyword evidence="1" id="KW-0472">Membrane</keyword>
<name>A0A4R3MVH6_9GAMM</name>
<organism evidence="2 3">
    <name type="scientific">Thiobaca trueperi</name>
    <dbReference type="NCBI Taxonomy" id="127458"/>
    <lineage>
        <taxon>Bacteria</taxon>
        <taxon>Pseudomonadati</taxon>
        <taxon>Pseudomonadota</taxon>
        <taxon>Gammaproteobacteria</taxon>
        <taxon>Chromatiales</taxon>
        <taxon>Chromatiaceae</taxon>
        <taxon>Thiobaca</taxon>
    </lineage>
</organism>
<dbReference type="EMBL" id="SMAO01000006">
    <property type="protein sequence ID" value="TCT20175.1"/>
    <property type="molecule type" value="Genomic_DNA"/>
</dbReference>
<dbReference type="RefSeq" id="WP_132977575.1">
    <property type="nucleotide sequence ID" value="NZ_SMAO01000006.1"/>
</dbReference>
<dbReference type="Proteomes" id="UP000295717">
    <property type="component" value="Unassembled WGS sequence"/>
</dbReference>
<sequence>MIRISSRLRRQARIVMAQGERRLPVKRLLVSLIVLLLLYGLSPFVTLWSLNRALIRNDQAALATLVDLDAIRDEIARRLNKDQDSAIDALSDPFIQWLETGIRQHGTRALDTLVTLDWVRAQMRPQLTVGQDLRSVLSRGFFVGPRDFRLHIGAPDAPPVMARLHLSVSGWRLNMLYY</sequence>
<dbReference type="Pfam" id="PF11159">
    <property type="entry name" value="DUF2939"/>
    <property type="match status" value="1"/>
</dbReference>
<protein>
    <submittedName>
        <fullName evidence="2">DUF2939 family protein</fullName>
    </submittedName>
</protein>
<dbReference type="InterPro" id="IPR021330">
    <property type="entry name" value="DUF2939"/>
</dbReference>
<keyword evidence="1" id="KW-1133">Transmembrane helix</keyword>
<gene>
    <name evidence="2" type="ORF">EDC35_106102</name>
</gene>
<feature type="transmembrane region" description="Helical" evidence="1">
    <location>
        <begin position="28"/>
        <end position="50"/>
    </location>
</feature>
<keyword evidence="1" id="KW-0812">Transmembrane</keyword>
<evidence type="ECO:0000313" key="3">
    <source>
        <dbReference type="Proteomes" id="UP000295717"/>
    </source>
</evidence>
<evidence type="ECO:0000313" key="2">
    <source>
        <dbReference type="EMBL" id="TCT20175.1"/>
    </source>
</evidence>